<feature type="compositionally biased region" description="Basic and acidic residues" evidence="1">
    <location>
        <begin position="337"/>
        <end position="357"/>
    </location>
</feature>
<evidence type="ECO:0008006" key="6">
    <source>
        <dbReference type="Google" id="ProtNLM"/>
    </source>
</evidence>
<evidence type="ECO:0000313" key="5">
    <source>
        <dbReference type="Proteomes" id="UP001348641"/>
    </source>
</evidence>
<keyword evidence="2" id="KW-0812">Transmembrane</keyword>
<evidence type="ECO:0000256" key="2">
    <source>
        <dbReference type="SAM" id="Phobius"/>
    </source>
</evidence>
<feature type="compositionally biased region" description="Pro residues" evidence="1">
    <location>
        <begin position="167"/>
        <end position="176"/>
    </location>
</feature>
<dbReference type="EMBL" id="JAUUCC010000071">
    <property type="protein sequence ID" value="MEE2053434.1"/>
    <property type="molecule type" value="Genomic_DNA"/>
</dbReference>
<keyword evidence="2" id="KW-0472">Membrane</keyword>
<keyword evidence="3" id="KW-0732">Signal</keyword>
<reference evidence="4 5" key="1">
    <citation type="submission" date="2023-07" db="EMBL/GenBank/DDBJ databases">
        <authorList>
            <person name="Girao M."/>
            <person name="Carvalho M.F."/>
        </authorList>
    </citation>
    <scope>NUCLEOTIDE SEQUENCE [LARGE SCALE GENOMIC DNA]</scope>
    <source>
        <strain evidence="4 5">66/93</strain>
    </source>
</reference>
<evidence type="ECO:0000256" key="1">
    <source>
        <dbReference type="SAM" id="MobiDB-lite"/>
    </source>
</evidence>
<feature type="chain" id="PRO_5046316479" description="LPXTG-motif cell wall anchor domain-containing protein" evidence="3">
    <location>
        <begin position="35"/>
        <end position="405"/>
    </location>
</feature>
<feature type="transmembrane region" description="Helical" evidence="2">
    <location>
        <begin position="368"/>
        <end position="389"/>
    </location>
</feature>
<dbReference type="RefSeq" id="WP_330160387.1">
    <property type="nucleotide sequence ID" value="NZ_BAAAJA010000018.1"/>
</dbReference>
<feature type="region of interest" description="Disordered" evidence="1">
    <location>
        <begin position="118"/>
        <end position="208"/>
    </location>
</feature>
<evidence type="ECO:0000256" key="3">
    <source>
        <dbReference type="SAM" id="SignalP"/>
    </source>
</evidence>
<sequence>MKNTRVTARRILQGGAAFAALGALGVATALPAAADTQTVGWAHANVADGYGIAETYITPQGESNSDSSGYSGALDEYFSIEASTSASVDGNGATATTTVASATIRLTASDVEEIIAEAEDEETDDEESDADDDPSATPSEEPEGETGDDESTAPGEGEGDGDAGTPPAEPTDPPAETPETPESPETPETPAADGGEVSGDGAAAPLVELDADDIELSSAGDEIVLSATISGASVTTTQSWDGSVSHSVDPGTVAYEVNELDAVVGAPYQDQGTYTSDDAGFDWDDAYTALLVDITVPDEFEGGYALGVTYASVGVTADDAGNGGGDGDGGSGDGDGGDDKTPPSRDAEDLPKPEPKPTEALATTGSPLAGLIAAGAAIAAGGGAAAYFARRRKSAADSAAESSEG</sequence>
<keyword evidence="2" id="KW-1133">Transmembrane helix</keyword>
<evidence type="ECO:0000313" key="4">
    <source>
        <dbReference type="EMBL" id="MEE2053434.1"/>
    </source>
</evidence>
<dbReference type="InterPro" id="IPR006311">
    <property type="entry name" value="TAT_signal"/>
</dbReference>
<dbReference type="Proteomes" id="UP001348641">
    <property type="component" value="Unassembled WGS sequence"/>
</dbReference>
<proteinExistence type="predicted"/>
<feature type="compositionally biased region" description="Acidic residues" evidence="1">
    <location>
        <begin position="118"/>
        <end position="161"/>
    </location>
</feature>
<feature type="region of interest" description="Disordered" evidence="1">
    <location>
        <begin position="320"/>
        <end position="364"/>
    </location>
</feature>
<name>A0ABU7KVY1_9ACTN</name>
<feature type="signal peptide" evidence="3">
    <location>
        <begin position="1"/>
        <end position="34"/>
    </location>
</feature>
<organism evidence="4 5">
    <name type="scientific">Nocardiopsis tropica</name>
    <dbReference type="NCBI Taxonomy" id="109330"/>
    <lineage>
        <taxon>Bacteria</taxon>
        <taxon>Bacillati</taxon>
        <taxon>Actinomycetota</taxon>
        <taxon>Actinomycetes</taxon>
        <taxon>Streptosporangiales</taxon>
        <taxon>Nocardiopsidaceae</taxon>
        <taxon>Nocardiopsis</taxon>
    </lineage>
</organism>
<feature type="compositionally biased region" description="Gly residues" evidence="1">
    <location>
        <begin position="321"/>
        <end position="334"/>
    </location>
</feature>
<gene>
    <name evidence="4" type="ORF">Q8A49_23300</name>
</gene>
<dbReference type="PROSITE" id="PS51318">
    <property type="entry name" value="TAT"/>
    <property type="match status" value="1"/>
</dbReference>
<accession>A0ABU7KVY1</accession>
<protein>
    <recommendedName>
        <fullName evidence="6">LPXTG-motif cell wall anchor domain-containing protein</fullName>
    </recommendedName>
</protein>
<comment type="caution">
    <text evidence="4">The sequence shown here is derived from an EMBL/GenBank/DDBJ whole genome shotgun (WGS) entry which is preliminary data.</text>
</comment>